<evidence type="ECO:0000313" key="13">
    <source>
        <dbReference type="EMBL" id="MDO5456961.1"/>
    </source>
</evidence>
<evidence type="ECO:0000256" key="8">
    <source>
        <dbReference type="ARBA" id="ARBA00022676"/>
    </source>
</evidence>
<evidence type="ECO:0000256" key="9">
    <source>
        <dbReference type="ARBA" id="ARBA00022679"/>
    </source>
</evidence>
<organism evidence="13 14">
    <name type="scientific">Atopococcus tabaci</name>
    <dbReference type="NCBI Taxonomy" id="269774"/>
    <lineage>
        <taxon>Bacteria</taxon>
        <taxon>Bacillati</taxon>
        <taxon>Bacillota</taxon>
        <taxon>Bacilli</taxon>
        <taxon>Lactobacillales</taxon>
        <taxon>Carnobacteriaceae</taxon>
        <taxon>Atopococcus</taxon>
    </lineage>
</organism>
<dbReference type="InterPro" id="IPR018090">
    <property type="entry name" value="Pyrmidine_PPas_bac/euk"/>
</dbReference>
<dbReference type="EMBL" id="JAUNQW010000003">
    <property type="protein sequence ID" value="MDO5456961.1"/>
    <property type="molecule type" value="Genomic_DNA"/>
</dbReference>
<dbReference type="SUPFAM" id="SSF54680">
    <property type="entry name" value="Pyrimidine nucleoside phosphorylase C-terminal domain"/>
    <property type="match status" value="1"/>
</dbReference>
<dbReference type="GO" id="GO:0009032">
    <property type="term" value="F:thymidine phosphorylase activity"/>
    <property type="evidence" value="ECO:0007669"/>
    <property type="project" value="TreeGrafter"/>
</dbReference>
<feature type="domain" description="Pyrimidine nucleoside phosphorylase C-terminal" evidence="12">
    <location>
        <begin position="345"/>
        <end position="420"/>
    </location>
</feature>
<dbReference type="InterPro" id="IPR013102">
    <property type="entry name" value="PYNP_C"/>
</dbReference>
<comment type="function">
    <text evidence="3">Catalyzes phosphorolysis of the pyrimidine nucleosides uridine, thymidine and 2'-deoxyuridine with the formation of the corresponding pyrimidine base and ribose-1-phosphate.</text>
</comment>
<gene>
    <name evidence="13" type="ORF">Q4F26_01315</name>
</gene>
<dbReference type="GO" id="GO:0005829">
    <property type="term" value="C:cytosol"/>
    <property type="evidence" value="ECO:0007669"/>
    <property type="project" value="TreeGrafter"/>
</dbReference>
<dbReference type="InterPro" id="IPR036320">
    <property type="entry name" value="Glycosyl_Trfase_fam3_N_dom_sf"/>
</dbReference>
<proteinExistence type="inferred from homology"/>
<evidence type="ECO:0000256" key="4">
    <source>
        <dbReference type="ARBA" id="ARBA00006915"/>
    </source>
</evidence>
<dbReference type="NCBIfam" id="NF004490">
    <property type="entry name" value="PRK05820.1"/>
    <property type="match status" value="1"/>
</dbReference>
<dbReference type="InterPro" id="IPR000053">
    <property type="entry name" value="Thymidine/pyrmidine_PPase"/>
</dbReference>
<comment type="similarity">
    <text evidence="4">Belongs to the thymidine/pyrimidine-nucleoside phosphorylase family.</text>
</comment>
<dbReference type="PANTHER" id="PTHR10515:SF0">
    <property type="entry name" value="THYMIDINE PHOSPHORYLASE"/>
    <property type="match status" value="1"/>
</dbReference>
<protein>
    <recommendedName>
        <fullName evidence="7">Pyrimidine-nucleoside phosphorylase</fullName>
        <ecNumber evidence="6">2.4.2.2</ecNumber>
    </recommendedName>
</protein>
<dbReference type="SUPFAM" id="SSF52418">
    <property type="entry name" value="Nucleoside phosphorylase/phosphoribosyltransferase catalytic domain"/>
    <property type="match status" value="1"/>
</dbReference>
<dbReference type="Gene3D" id="3.40.1030.10">
    <property type="entry name" value="Nucleoside phosphorylase/phosphoribosyltransferase catalytic domain"/>
    <property type="match status" value="1"/>
</dbReference>
<keyword evidence="8 13" id="KW-0328">Glycosyltransferase</keyword>
<dbReference type="PANTHER" id="PTHR10515">
    <property type="entry name" value="THYMIDINE PHOSPHORYLASE"/>
    <property type="match status" value="1"/>
</dbReference>
<comment type="catalytic activity">
    <reaction evidence="10">
        <text>uridine + phosphate = alpha-D-ribose 1-phosphate + uracil</text>
        <dbReference type="Rhea" id="RHEA:24388"/>
        <dbReference type="ChEBI" id="CHEBI:16704"/>
        <dbReference type="ChEBI" id="CHEBI:17568"/>
        <dbReference type="ChEBI" id="CHEBI:43474"/>
        <dbReference type="ChEBI" id="CHEBI:57720"/>
        <dbReference type="EC" id="2.4.2.2"/>
    </reaction>
</comment>
<keyword evidence="14" id="KW-1185">Reference proteome</keyword>
<dbReference type="PIRSF" id="PIRSF000478">
    <property type="entry name" value="TP_PyNP"/>
    <property type="match status" value="1"/>
</dbReference>
<keyword evidence="9 13" id="KW-0808">Transferase</keyword>
<dbReference type="GO" id="GO:0004645">
    <property type="term" value="F:1,4-alpha-oligoglucan phosphorylase activity"/>
    <property type="evidence" value="ECO:0007669"/>
    <property type="project" value="InterPro"/>
</dbReference>
<comment type="catalytic activity">
    <reaction evidence="1">
        <text>2'-deoxyuridine + phosphate = 2-deoxy-alpha-D-ribose 1-phosphate + uracil</text>
        <dbReference type="Rhea" id="RHEA:22824"/>
        <dbReference type="ChEBI" id="CHEBI:16450"/>
        <dbReference type="ChEBI" id="CHEBI:17568"/>
        <dbReference type="ChEBI" id="CHEBI:43474"/>
        <dbReference type="ChEBI" id="CHEBI:57259"/>
        <dbReference type="EC" id="2.4.2.2"/>
    </reaction>
</comment>
<reference evidence="13" key="1">
    <citation type="submission" date="2023-07" db="EMBL/GenBank/DDBJ databases">
        <title>Between Cages and Wild: Unraveling the Impact of Captivity on Animal Microbiomes and Antimicrobial Resistance.</title>
        <authorList>
            <person name="Schmartz G.P."/>
            <person name="Rehner J."/>
            <person name="Schuff M.J."/>
            <person name="Becker S.L."/>
            <person name="Kravczyk M."/>
            <person name="Gurevich A."/>
            <person name="Francke R."/>
            <person name="Mueller R."/>
            <person name="Keller V."/>
            <person name="Keller A."/>
        </authorList>
    </citation>
    <scope>NUCLEOTIDE SEQUENCE</scope>
    <source>
        <strain evidence="13">S39M_St_73</strain>
    </source>
</reference>
<comment type="caution">
    <text evidence="13">The sequence shown here is derived from an EMBL/GenBank/DDBJ whole genome shotgun (WGS) entry which is preliminary data.</text>
</comment>
<evidence type="ECO:0000256" key="6">
    <source>
        <dbReference type="ARBA" id="ARBA00011889"/>
    </source>
</evidence>
<sequence>MRMIELIHKKQQKEMLAENELHWMVSEYTRGNIPDYQMSAMLMAIYFNGMEEIELTHLTEAMAESGDQIDFSNIDGFTVDKHSTGGVGDTTTFILVPLVASVGAYVPKMSGRSLGHTGGTIDKLESIPGYQVELSENSFIQQVNDIHCALVGQTGDLAPADKKIYALRDVTSTVEAIPLIASSIMSKKLASGAEGIVLDVKVGEGAFMKSVKEANKLAQTMMSIGKNVGRKMTAVISDMSQPLGYAVGNILEVKEAIDTLKGHGPEDLTELSLVLASHMAFLAGIGESIEDSRSLIEEQIHNGKALEKFKEMVAKQGGDASYIDHPEKFDIAGRQIKLEATKDGKISEINALDIGHIAQILGAGRETLKDEIDLTAGLVLNKKVGDSVKEGEIIAVLHTNKSDDELEGIQDLLQQAIRINWIASPNKLIHKTID</sequence>
<evidence type="ECO:0000256" key="7">
    <source>
        <dbReference type="ARBA" id="ARBA00014680"/>
    </source>
</evidence>
<dbReference type="GO" id="GO:0006213">
    <property type="term" value="P:pyrimidine nucleoside metabolic process"/>
    <property type="evidence" value="ECO:0007669"/>
    <property type="project" value="InterPro"/>
</dbReference>
<evidence type="ECO:0000256" key="3">
    <source>
        <dbReference type="ARBA" id="ARBA00003877"/>
    </source>
</evidence>
<dbReference type="Pfam" id="PF02885">
    <property type="entry name" value="Glycos_trans_3N"/>
    <property type="match status" value="1"/>
</dbReference>
<comment type="catalytic activity">
    <reaction evidence="11">
        <text>thymidine + phosphate = 2-deoxy-alpha-D-ribose 1-phosphate + thymine</text>
        <dbReference type="Rhea" id="RHEA:16037"/>
        <dbReference type="ChEBI" id="CHEBI:17748"/>
        <dbReference type="ChEBI" id="CHEBI:17821"/>
        <dbReference type="ChEBI" id="CHEBI:43474"/>
        <dbReference type="ChEBI" id="CHEBI:57259"/>
        <dbReference type="EC" id="2.4.2.2"/>
    </reaction>
</comment>
<dbReference type="SMART" id="SM00941">
    <property type="entry name" value="PYNP_C"/>
    <property type="match status" value="1"/>
</dbReference>
<dbReference type="Pfam" id="PF07831">
    <property type="entry name" value="PYNP_C"/>
    <property type="match status" value="1"/>
</dbReference>
<dbReference type="AlphaFoldDB" id="A0AA43RL24"/>
<dbReference type="NCBIfam" id="NF004747">
    <property type="entry name" value="PRK06078.1"/>
    <property type="match status" value="1"/>
</dbReference>
<dbReference type="InterPro" id="IPR000312">
    <property type="entry name" value="Glycosyl_Trfase_fam3"/>
</dbReference>
<evidence type="ECO:0000313" key="14">
    <source>
        <dbReference type="Proteomes" id="UP001171751"/>
    </source>
</evidence>
<evidence type="ECO:0000256" key="5">
    <source>
        <dbReference type="ARBA" id="ARBA00011738"/>
    </source>
</evidence>
<evidence type="ECO:0000259" key="12">
    <source>
        <dbReference type="SMART" id="SM00941"/>
    </source>
</evidence>
<dbReference type="Gene3D" id="3.90.1170.30">
    <property type="entry name" value="Pyrimidine nucleoside phosphorylase-like, C-terminal domain"/>
    <property type="match status" value="1"/>
</dbReference>
<dbReference type="EC" id="2.4.2.2" evidence="6"/>
<evidence type="ECO:0000256" key="11">
    <source>
        <dbReference type="ARBA" id="ARBA00048525"/>
    </source>
</evidence>
<comment type="cofactor">
    <cofactor evidence="2">
        <name>K(+)</name>
        <dbReference type="ChEBI" id="CHEBI:29103"/>
    </cofactor>
</comment>
<dbReference type="Gene3D" id="1.20.970.10">
    <property type="entry name" value="Transferase, Pyrimidine Nucleoside Phosphorylase, Chain C"/>
    <property type="match status" value="1"/>
</dbReference>
<dbReference type="Pfam" id="PF00591">
    <property type="entry name" value="Glycos_transf_3"/>
    <property type="match status" value="1"/>
</dbReference>
<dbReference type="Proteomes" id="UP001171751">
    <property type="component" value="Unassembled WGS sequence"/>
</dbReference>
<evidence type="ECO:0000256" key="2">
    <source>
        <dbReference type="ARBA" id="ARBA00001958"/>
    </source>
</evidence>
<evidence type="ECO:0000256" key="1">
    <source>
        <dbReference type="ARBA" id="ARBA00001066"/>
    </source>
</evidence>
<dbReference type="GO" id="GO:0006206">
    <property type="term" value="P:pyrimidine nucleobase metabolic process"/>
    <property type="evidence" value="ECO:0007669"/>
    <property type="project" value="InterPro"/>
</dbReference>
<dbReference type="InterPro" id="IPR036566">
    <property type="entry name" value="PYNP-like_C_sf"/>
</dbReference>
<name>A0AA43RL24_9LACT</name>
<dbReference type="InterPro" id="IPR035902">
    <property type="entry name" value="Nuc_phospho_transferase"/>
</dbReference>
<dbReference type="FunFam" id="3.40.1030.10:FF:000003">
    <property type="entry name" value="Pyrimidine-nucleoside phosphorylase"/>
    <property type="match status" value="1"/>
</dbReference>
<dbReference type="InterPro" id="IPR017459">
    <property type="entry name" value="Glycosyl_Trfase_fam3_N_dom"/>
</dbReference>
<dbReference type="SUPFAM" id="SSF47648">
    <property type="entry name" value="Nucleoside phosphorylase/phosphoribosyltransferase N-terminal domain"/>
    <property type="match status" value="1"/>
</dbReference>
<evidence type="ECO:0000256" key="10">
    <source>
        <dbReference type="ARBA" id="ARBA00048453"/>
    </source>
</evidence>
<accession>A0AA43RL24</accession>
<dbReference type="NCBIfam" id="TIGR02644">
    <property type="entry name" value="Y_phosphoryl"/>
    <property type="match status" value="1"/>
</dbReference>
<comment type="subunit">
    <text evidence="5">Homodimer.</text>
</comment>